<dbReference type="AlphaFoldDB" id="A0A835VKJ2"/>
<dbReference type="PANTHER" id="PTHR33108">
    <property type="entry name" value="OS01G0745000 PROTEIN"/>
    <property type="match status" value="1"/>
</dbReference>
<dbReference type="EMBL" id="JADCNM010000001">
    <property type="protein sequence ID" value="KAG0500455.1"/>
    <property type="molecule type" value="Genomic_DNA"/>
</dbReference>
<organism evidence="1 2">
    <name type="scientific">Vanilla planifolia</name>
    <name type="common">Vanilla</name>
    <dbReference type="NCBI Taxonomy" id="51239"/>
    <lineage>
        <taxon>Eukaryota</taxon>
        <taxon>Viridiplantae</taxon>
        <taxon>Streptophyta</taxon>
        <taxon>Embryophyta</taxon>
        <taxon>Tracheophyta</taxon>
        <taxon>Spermatophyta</taxon>
        <taxon>Magnoliopsida</taxon>
        <taxon>Liliopsida</taxon>
        <taxon>Asparagales</taxon>
        <taxon>Orchidaceae</taxon>
        <taxon>Vanilloideae</taxon>
        <taxon>Vanilleae</taxon>
        <taxon>Vanilla</taxon>
    </lineage>
</organism>
<sequence>MKKDKILRRVQSDTVAEAAINFQVDTQQVACECCGMQEECTAEYITGVRGFFCGMWVCGLCAEAVKEKMRGPVNPVGLREALDSHAAFCKQFNCTTRLNPKLSLAGAMRDIARKSYQHRSSGGAARAPALFTRTMSCGPWIMDIKDDSTSGFH</sequence>
<gene>
    <name evidence="1" type="ORF">HPP92_000527</name>
</gene>
<evidence type="ECO:0008006" key="3">
    <source>
        <dbReference type="Google" id="ProtNLM"/>
    </source>
</evidence>
<dbReference type="Proteomes" id="UP000639772">
    <property type="component" value="Chromosome 1"/>
</dbReference>
<proteinExistence type="predicted"/>
<evidence type="ECO:0000313" key="1">
    <source>
        <dbReference type="EMBL" id="KAG0500455.1"/>
    </source>
</evidence>
<protein>
    <recommendedName>
        <fullName evidence="3">DUF1677 family protein</fullName>
    </recommendedName>
</protein>
<dbReference type="PANTHER" id="PTHR33108:SF14">
    <property type="entry name" value="OS01G0745000 PROTEIN"/>
    <property type="match status" value="1"/>
</dbReference>
<name>A0A835VKJ2_VANPL</name>
<reference evidence="1 2" key="1">
    <citation type="journal article" date="2020" name="Nat. Food">
        <title>A phased Vanilla planifolia genome enables genetic improvement of flavour and production.</title>
        <authorList>
            <person name="Hasing T."/>
            <person name="Tang H."/>
            <person name="Brym M."/>
            <person name="Khazi F."/>
            <person name="Huang T."/>
            <person name="Chambers A.H."/>
        </authorList>
    </citation>
    <scope>NUCLEOTIDE SEQUENCE [LARGE SCALE GENOMIC DNA]</scope>
    <source>
        <tissue evidence="1">Leaf</tissue>
    </source>
</reference>
<dbReference type="InterPro" id="IPR012876">
    <property type="entry name" value="DUF1677_pln"/>
</dbReference>
<accession>A0A835VKJ2</accession>
<dbReference type="Pfam" id="PF07911">
    <property type="entry name" value="DUF1677"/>
    <property type="match status" value="1"/>
</dbReference>
<evidence type="ECO:0000313" key="2">
    <source>
        <dbReference type="Proteomes" id="UP000639772"/>
    </source>
</evidence>
<comment type="caution">
    <text evidence="1">The sequence shown here is derived from an EMBL/GenBank/DDBJ whole genome shotgun (WGS) entry which is preliminary data.</text>
</comment>
<dbReference type="OrthoDB" id="678173at2759"/>